<dbReference type="GO" id="GO:0016491">
    <property type="term" value="F:oxidoreductase activity"/>
    <property type="evidence" value="ECO:0007669"/>
    <property type="project" value="UniProtKB-KW"/>
</dbReference>
<dbReference type="Gene3D" id="3.40.50.720">
    <property type="entry name" value="NAD(P)-binding Rossmann-like Domain"/>
    <property type="match status" value="1"/>
</dbReference>
<gene>
    <name evidence="3" type="ORF">CDD81_2312</name>
</gene>
<comment type="similarity">
    <text evidence="1">Belongs to the short-chain dehydrogenases/reductases (SDR) family.</text>
</comment>
<name>A0A2C5YE16_9HYPO</name>
<protein>
    <recommendedName>
        <fullName evidence="5">Ketoreductase (KR) domain-containing protein</fullName>
    </recommendedName>
</protein>
<evidence type="ECO:0000313" key="3">
    <source>
        <dbReference type="EMBL" id="PHH65532.1"/>
    </source>
</evidence>
<proteinExistence type="inferred from homology"/>
<evidence type="ECO:0000256" key="2">
    <source>
        <dbReference type="ARBA" id="ARBA00023002"/>
    </source>
</evidence>
<dbReference type="InterPro" id="IPR002347">
    <property type="entry name" value="SDR_fam"/>
</dbReference>
<keyword evidence="2" id="KW-0560">Oxidoreductase</keyword>
<dbReference type="SUPFAM" id="SSF51735">
    <property type="entry name" value="NAD(P)-binding Rossmann-fold domains"/>
    <property type="match status" value="1"/>
</dbReference>
<organism evidence="3 4">
    <name type="scientific">Ophiocordyceps australis</name>
    <dbReference type="NCBI Taxonomy" id="1399860"/>
    <lineage>
        <taxon>Eukaryota</taxon>
        <taxon>Fungi</taxon>
        <taxon>Dikarya</taxon>
        <taxon>Ascomycota</taxon>
        <taxon>Pezizomycotina</taxon>
        <taxon>Sordariomycetes</taxon>
        <taxon>Hypocreomycetidae</taxon>
        <taxon>Hypocreales</taxon>
        <taxon>Ophiocordycipitaceae</taxon>
        <taxon>Ophiocordyceps</taxon>
    </lineage>
</organism>
<evidence type="ECO:0008006" key="5">
    <source>
        <dbReference type="Google" id="ProtNLM"/>
    </source>
</evidence>
<dbReference type="EMBL" id="NJET01000017">
    <property type="protein sequence ID" value="PHH65532.1"/>
    <property type="molecule type" value="Genomic_DNA"/>
</dbReference>
<accession>A0A2C5YE16</accession>
<reference evidence="3 4" key="1">
    <citation type="submission" date="2017-06" db="EMBL/GenBank/DDBJ databases">
        <title>Ant-infecting Ophiocordyceps genomes reveal a high diversity of potential behavioral manipulation genes and a possible major role for enterotoxins.</title>
        <authorList>
            <person name="De Bekker C."/>
            <person name="Evans H.C."/>
            <person name="Brachmann A."/>
            <person name="Hughes D.P."/>
        </authorList>
    </citation>
    <scope>NUCLEOTIDE SEQUENCE [LARGE SCALE GENOMIC DNA]</scope>
    <source>
        <strain evidence="3 4">Map64</strain>
    </source>
</reference>
<evidence type="ECO:0000256" key="1">
    <source>
        <dbReference type="ARBA" id="ARBA00006484"/>
    </source>
</evidence>
<keyword evidence="4" id="KW-1185">Reference proteome</keyword>
<dbReference type="Pfam" id="PF00106">
    <property type="entry name" value="adh_short"/>
    <property type="match status" value="1"/>
</dbReference>
<evidence type="ECO:0000313" key="4">
    <source>
        <dbReference type="Proteomes" id="UP000226192"/>
    </source>
</evidence>
<dbReference type="AlphaFoldDB" id="A0A2C5YE16"/>
<dbReference type="STRING" id="1399860.A0A2C5YE16"/>
<comment type="caution">
    <text evidence="3">The sequence shown here is derived from an EMBL/GenBank/DDBJ whole genome shotgun (WGS) entry which is preliminary data.</text>
</comment>
<dbReference type="PANTHER" id="PTHR24320">
    <property type="entry name" value="RETINOL DEHYDROGENASE"/>
    <property type="match status" value="1"/>
</dbReference>
<dbReference type="OrthoDB" id="191139at2759"/>
<dbReference type="Proteomes" id="UP000226192">
    <property type="component" value="Unassembled WGS sequence"/>
</dbReference>
<sequence>MVNADGCILVTGANGGLGSAVISHIVQDATLASRYVGLYAVRRAAVASQLLSVVQYAPATHRYDILQSDLSSLASIRELASDINGRVALGELPRIRALILCAGYQDFESLTMSTDGFEMTWQVNYLANMVLCLLLLQSLDRRHGRILMIGSWTHE</sequence>
<dbReference type="PANTHER" id="PTHR24320:SF152">
    <property type="entry name" value="SHORT-CHAIN DEHYDROGENASE_REDUCTASE FAMILY PROTEIN"/>
    <property type="match status" value="1"/>
</dbReference>
<dbReference type="InterPro" id="IPR036291">
    <property type="entry name" value="NAD(P)-bd_dom_sf"/>
</dbReference>